<comment type="caution">
    <text evidence="2">The sequence shown here is derived from an EMBL/GenBank/DDBJ whole genome shotgun (WGS) entry which is preliminary data.</text>
</comment>
<gene>
    <name evidence="2" type="ORF">M124_3468</name>
</gene>
<dbReference type="InterPro" id="IPR050900">
    <property type="entry name" value="Transposase_IS3/IS150/IS904"/>
</dbReference>
<reference evidence="2 3" key="1">
    <citation type="submission" date="2014-02" db="EMBL/GenBank/DDBJ databases">
        <authorList>
            <person name="Sears C."/>
            <person name="Carroll K."/>
            <person name="Sack B.R."/>
            <person name="Qadri F."/>
            <person name="Myers L.L."/>
            <person name="Chung G.-T."/>
            <person name="Escheverria P."/>
            <person name="Fraser C.M."/>
            <person name="Sadzewicz L."/>
            <person name="Shefchek K.A."/>
            <person name="Tallon L."/>
            <person name="Das S.P."/>
            <person name="Daugherty S."/>
            <person name="Mongodin E.F."/>
        </authorList>
    </citation>
    <scope>NUCLEOTIDE SEQUENCE [LARGE SCALE GENOMIC DNA]</scope>
    <source>
        <strain evidence="3">3988T(B)14</strain>
    </source>
</reference>
<evidence type="ECO:0000313" key="2">
    <source>
        <dbReference type="EMBL" id="EXY72788.1"/>
    </source>
</evidence>
<dbReference type="InterPro" id="IPR036397">
    <property type="entry name" value="RNaseH_sf"/>
</dbReference>
<name>A0A015UFQ4_BACFG</name>
<dbReference type="PANTHER" id="PTHR46889:SF5">
    <property type="entry name" value="INTEGRASE PROTEIN"/>
    <property type="match status" value="1"/>
</dbReference>
<dbReference type="EMBL" id="JGCY01000392">
    <property type="protein sequence ID" value="EXY72788.1"/>
    <property type="molecule type" value="Genomic_DNA"/>
</dbReference>
<accession>A0A015UFQ4</accession>
<dbReference type="GO" id="GO:0003676">
    <property type="term" value="F:nucleic acid binding"/>
    <property type="evidence" value="ECO:0007669"/>
    <property type="project" value="InterPro"/>
</dbReference>
<dbReference type="InterPro" id="IPR012337">
    <property type="entry name" value="RNaseH-like_sf"/>
</dbReference>
<evidence type="ECO:0000313" key="3">
    <source>
        <dbReference type="Proteomes" id="UP000020529"/>
    </source>
</evidence>
<sequence length="172" mass="19949">MYTEQALKQAILKAGSGNLCGTIHHSDQGVQYACDAYIRILMEHHIRISMTEDSKPTDNAVAERMNGTLKNEWIYAMSLFKDEEDARMQIAGMIDFYNNERPHMSIGMKKPMDVYSGEVPGKCLWKKRGWRYGMINKCYICCTDNERHGDLNHYLPKANKLSKPIDFYQERE</sequence>
<evidence type="ECO:0000259" key="1">
    <source>
        <dbReference type="PROSITE" id="PS50994"/>
    </source>
</evidence>
<proteinExistence type="predicted"/>
<dbReference type="PANTHER" id="PTHR46889">
    <property type="entry name" value="TRANSPOSASE INSF FOR INSERTION SEQUENCE IS3B-RELATED"/>
    <property type="match status" value="1"/>
</dbReference>
<dbReference type="PROSITE" id="PS50994">
    <property type="entry name" value="INTEGRASE"/>
    <property type="match status" value="1"/>
</dbReference>
<dbReference type="Proteomes" id="UP000020529">
    <property type="component" value="Unassembled WGS sequence"/>
</dbReference>
<feature type="domain" description="Integrase catalytic" evidence="1">
    <location>
        <begin position="1"/>
        <end position="119"/>
    </location>
</feature>
<dbReference type="PATRIC" id="fig|1339315.3.peg.4127"/>
<dbReference type="SUPFAM" id="SSF53098">
    <property type="entry name" value="Ribonuclease H-like"/>
    <property type="match status" value="1"/>
</dbReference>
<dbReference type="GO" id="GO:0015074">
    <property type="term" value="P:DNA integration"/>
    <property type="evidence" value="ECO:0007669"/>
    <property type="project" value="InterPro"/>
</dbReference>
<dbReference type="RefSeq" id="WP_011203572.1">
    <property type="nucleotide sequence ID" value="NZ_JGCY01000392.1"/>
</dbReference>
<dbReference type="Pfam" id="PF13683">
    <property type="entry name" value="rve_3"/>
    <property type="match status" value="1"/>
</dbReference>
<protein>
    <submittedName>
        <fullName evidence="2">Integrase core domain protein</fullName>
    </submittedName>
</protein>
<dbReference type="InterPro" id="IPR001584">
    <property type="entry name" value="Integrase_cat-core"/>
</dbReference>
<organism evidence="2 3">
    <name type="scientific">Bacteroides fragilis str. 3988T(B)14</name>
    <dbReference type="NCBI Taxonomy" id="1339315"/>
    <lineage>
        <taxon>Bacteria</taxon>
        <taxon>Pseudomonadati</taxon>
        <taxon>Bacteroidota</taxon>
        <taxon>Bacteroidia</taxon>
        <taxon>Bacteroidales</taxon>
        <taxon>Bacteroidaceae</taxon>
        <taxon>Bacteroides</taxon>
    </lineage>
</organism>
<dbReference type="Gene3D" id="3.30.420.10">
    <property type="entry name" value="Ribonuclease H-like superfamily/Ribonuclease H"/>
    <property type="match status" value="1"/>
</dbReference>
<dbReference type="AlphaFoldDB" id="A0A015UFQ4"/>